<dbReference type="Proteomes" id="UP001286313">
    <property type="component" value="Unassembled WGS sequence"/>
</dbReference>
<dbReference type="InterPro" id="IPR010987">
    <property type="entry name" value="Glutathione-S-Trfase_C-like"/>
</dbReference>
<dbReference type="Pfam" id="PF02798">
    <property type="entry name" value="GST_N"/>
    <property type="match status" value="1"/>
</dbReference>
<sequence>MQYSSGTRRRLLLVAVSELVVTNMGYELQYMDLRARGEPVRWLLKVLKLPYTEQRIDVFTQWPLRKNDFHFKVTPVLVVDGEQLHQTTVICRYLGKKHQLASLDLWTATRQEEIMEAFHDISYYVGSALVARALGNEELAKSNAEKVKERLPVVLQNIEVRVSEEGWILSPEKTWVDVAVAAYLDIYRDILGTTLLEDYPRTKALFEAVTGLPPIAAWLDVRPPLHKFEDPEGLF</sequence>
<dbReference type="InterPro" id="IPR004046">
    <property type="entry name" value="GST_C"/>
</dbReference>
<proteinExistence type="inferred from homology"/>
<evidence type="ECO:0000313" key="9">
    <source>
        <dbReference type="Proteomes" id="UP001286313"/>
    </source>
</evidence>
<dbReference type="EMBL" id="JAWQEG010002557">
    <property type="protein sequence ID" value="KAK3871164.1"/>
    <property type="molecule type" value="Genomic_DNA"/>
</dbReference>
<keyword evidence="9" id="KW-1185">Reference proteome</keyword>
<dbReference type="InterPro" id="IPR004045">
    <property type="entry name" value="Glutathione_S-Trfase_N"/>
</dbReference>
<dbReference type="PROSITE" id="PS50404">
    <property type="entry name" value="GST_NTER"/>
    <property type="match status" value="1"/>
</dbReference>
<comment type="caution">
    <text evidence="7">The sequence shown here is derived from an EMBL/GenBank/DDBJ whole genome shotgun (WGS) entry which is preliminary data.</text>
</comment>
<dbReference type="EC" id="2.5.1.18" evidence="1"/>
<comment type="similarity">
    <text evidence="3">Belongs to the GST superfamily. Sigma family.</text>
</comment>
<dbReference type="InterPro" id="IPR040079">
    <property type="entry name" value="Glutathione_S-Trfase"/>
</dbReference>
<comment type="catalytic activity">
    <reaction evidence="4">
        <text>RX + glutathione = an S-substituted glutathione + a halide anion + H(+)</text>
        <dbReference type="Rhea" id="RHEA:16437"/>
        <dbReference type="ChEBI" id="CHEBI:15378"/>
        <dbReference type="ChEBI" id="CHEBI:16042"/>
        <dbReference type="ChEBI" id="CHEBI:17792"/>
        <dbReference type="ChEBI" id="CHEBI:57925"/>
        <dbReference type="ChEBI" id="CHEBI:90779"/>
        <dbReference type="EC" id="2.5.1.18"/>
    </reaction>
</comment>
<protein>
    <recommendedName>
        <fullName evidence="1">glutathione transferase</fullName>
        <ecNumber evidence="1">2.5.1.18</ecNumber>
    </recommendedName>
</protein>
<evidence type="ECO:0000256" key="3">
    <source>
        <dbReference type="ARBA" id="ARBA00038317"/>
    </source>
</evidence>
<name>A0AAE1KE53_PETCI</name>
<dbReference type="EMBL" id="JAWQEG010002321">
    <property type="protein sequence ID" value="KAK3872728.1"/>
    <property type="molecule type" value="Genomic_DNA"/>
</dbReference>
<dbReference type="GO" id="GO:0004364">
    <property type="term" value="F:glutathione transferase activity"/>
    <property type="evidence" value="ECO:0007669"/>
    <property type="project" value="UniProtKB-EC"/>
</dbReference>
<keyword evidence="2" id="KW-0808">Transferase</keyword>
<reference evidence="7" key="1">
    <citation type="submission" date="2023-10" db="EMBL/GenBank/DDBJ databases">
        <title>Genome assemblies of two species of porcelain crab, Petrolisthes cinctipes and Petrolisthes manimaculis (Anomura: Porcellanidae).</title>
        <authorList>
            <person name="Angst P."/>
        </authorList>
    </citation>
    <scope>NUCLEOTIDE SEQUENCE</scope>
    <source>
        <strain evidence="7">PB745_01</strain>
        <tissue evidence="7">Gill</tissue>
    </source>
</reference>
<dbReference type="PANTHER" id="PTHR11571:SF224">
    <property type="entry name" value="HEMATOPOIETIC PROSTAGLANDIN D SYNTHASE"/>
    <property type="match status" value="1"/>
</dbReference>
<dbReference type="Gene3D" id="3.40.30.10">
    <property type="entry name" value="Glutaredoxin"/>
    <property type="match status" value="1"/>
</dbReference>
<organism evidence="7 9">
    <name type="scientific">Petrolisthes cinctipes</name>
    <name type="common">Flat porcelain crab</name>
    <dbReference type="NCBI Taxonomy" id="88211"/>
    <lineage>
        <taxon>Eukaryota</taxon>
        <taxon>Metazoa</taxon>
        <taxon>Ecdysozoa</taxon>
        <taxon>Arthropoda</taxon>
        <taxon>Crustacea</taxon>
        <taxon>Multicrustacea</taxon>
        <taxon>Malacostraca</taxon>
        <taxon>Eumalacostraca</taxon>
        <taxon>Eucarida</taxon>
        <taxon>Decapoda</taxon>
        <taxon>Pleocyemata</taxon>
        <taxon>Anomura</taxon>
        <taxon>Galatheoidea</taxon>
        <taxon>Porcellanidae</taxon>
        <taxon>Petrolisthes</taxon>
    </lineage>
</organism>
<dbReference type="GO" id="GO:0006749">
    <property type="term" value="P:glutathione metabolic process"/>
    <property type="evidence" value="ECO:0007669"/>
    <property type="project" value="TreeGrafter"/>
</dbReference>
<gene>
    <name evidence="8" type="ORF">Pcinc_022205</name>
    <name evidence="7" type="ORF">Pcinc_023672</name>
</gene>
<feature type="domain" description="GST N-terminal" evidence="5">
    <location>
        <begin position="24"/>
        <end position="102"/>
    </location>
</feature>
<dbReference type="InterPro" id="IPR036249">
    <property type="entry name" value="Thioredoxin-like_sf"/>
</dbReference>
<dbReference type="SFLD" id="SFLDS00019">
    <property type="entry name" value="Glutathione_Transferase_(cytos"/>
    <property type="match status" value="1"/>
</dbReference>
<dbReference type="PANTHER" id="PTHR11571">
    <property type="entry name" value="GLUTATHIONE S-TRANSFERASE"/>
    <property type="match status" value="1"/>
</dbReference>
<evidence type="ECO:0000259" key="6">
    <source>
        <dbReference type="PROSITE" id="PS50405"/>
    </source>
</evidence>
<dbReference type="AlphaFoldDB" id="A0AAE1KE53"/>
<evidence type="ECO:0000256" key="2">
    <source>
        <dbReference type="ARBA" id="ARBA00022679"/>
    </source>
</evidence>
<dbReference type="InterPro" id="IPR036282">
    <property type="entry name" value="Glutathione-S-Trfase_C_sf"/>
</dbReference>
<evidence type="ECO:0000313" key="8">
    <source>
        <dbReference type="EMBL" id="KAK3872728.1"/>
    </source>
</evidence>
<dbReference type="InterPro" id="IPR050213">
    <property type="entry name" value="GST_superfamily"/>
</dbReference>
<evidence type="ECO:0000256" key="4">
    <source>
        <dbReference type="ARBA" id="ARBA00047960"/>
    </source>
</evidence>
<dbReference type="Pfam" id="PF14497">
    <property type="entry name" value="GST_C_3"/>
    <property type="match status" value="1"/>
</dbReference>
<dbReference type="SUPFAM" id="SSF52833">
    <property type="entry name" value="Thioredoxin-like"/>
    <property type="match status" value="1"/>
</dbReference>
<evidence type="ECO:0000259" key="5">
    <source>
        <dbReference type="PROSITE" id="PS50404"/>
    </source>
</evidence>
<evidence type="ECO:0000313" key="7">
    <source>
        <dbReference type="EMBL" id="KAK3871164.1"/>
    </source>
</evidence>
<feature type="domain" description="GST C-terminal" evidence="6">
    <location>
        <begin position="104"/>
        <end position="235"/>
    </location>
</feature>
<dbReference type="PROSITE" id="PS50405">
    <property type="entry name" value="GST_CTER"/>
    <property type="match status" value="1"/>
</dbReference>
<dbReference type="CDD" id="cd03039">
    <property type="entry name" value="GST_N_Sigma_like"/>
    <property type="match status" value="1"/>
</dbReference>
<dbReference type="Gene3D" id="1.20.1050.10">
    <property type="match status" value="1"/>
</dbReference>
<accession>A0AAE1KE53</accession>
<dbReference type="SUPFAM" id="SSF47616">
    <property type="entry name" value="GST C-terminal domain-like"/>
    <property type="match status" value="1"/>
</dbReference>
<evidence type="ECO:0000256" key="1">
    <source>
        <dbReference type="ARBA" id="ARBA00012452"/>
    </source>
</evidence>